<accession>A0ABS2JMG7</accession>
<keyword evidence="4" id="KW-1185">Reference proteome</keyword>
<keyword evidence="1" id="KW-0175">Coiled coil</keyword>
<feature type="transmembrane region" description="Helical" evidence="2">
    <location>
        <begin position="23"/>
        <end position="44"/>
    </location>
</feature>
<keyword evidence="2" id="KW-1133">Transmembrane helix</keyword>
<dbReference type="Pfam" id="PF20567">
    <property type="entry name" value="DUF6776"/>
    <property type="match status" value="1"/>
</dbReference>
<keyword evidence="2" id="KW-0472">Membrane</keyword>
<gene>
    <name evidence="3" type="ORF">ISP20_03560</name>
</gene>
<evidence type="ECO:0000256" key="2">
    <source>
        <dbReference type="SAM" id="Phobius"/>
    </source>
</evidence>
<name>A0ABS2JMG7_9GAMM</name>
<reference evidence="3 4" key="1">
    <citation type="submission" date="2020-10" db="EMBL/GenBank/DDBJ databases">
        <title>Phylogeny of dyella-like bacteria.</title>
        <authorList>
            <person name="Fu J."/>
        </authorList>
    </citation>
    <scope>NUCLEOTIDE SEQUENCE [LARGE SCALE GENOMIC DNA]</scope>
    <source>
        <strain evidence="3 4">THG-B117</strain>
    </source>
</reference>
<evidence type="ECO:0000256" key="1">
    <source>
        <dbReference type="SAM" id="Coils"/>
    </source>
</evidence>
<keyword evidence="2" id="KW-0812">Transmembrane</keyword>
<feature type="coiled-coil region" evidence="1">
    <location>
        <begin position="51"/>
        <end position="78"/>
    </location>
</feature>
<evidence type="ECO:0000313" key="4">
    <source>
        <dbReference type="Proteomes" id="UP001430065"/>
    </source>
</evidence>
<comment type="caution">
    <text evidence="3">The sequence shown here is derived from an EMBL/GenBank/DDBJ whole genome shotgun (WGS) entry which is preliminary data.</text>
</comment>
<protein>
    <submittedName>
        <fullName evidence="3">Uncharacterized protein</fullName>
    </submittedName>
</protein>
<dbReference type="InterPro" id="IPR046703">
    <property type="entry name" value="DUF6776"/>
</dbReference>
<dbReference type="Proteomes" id="UP001430065">
    <property type="component" value="Unassembled WGS sequence"/>
</dbReference>
<proteinExistence type="predicted"/>
<organism evidence="3 4">
    <name type="scientific">Dyella kyungheensis</name>
    <dbReference type="NCBI Taxonomy" id="1242174"/>
    <lineage>
        <taxon>Bacteria</taxon>
        <taxon>Pseudomonadati</taxon>
        <taxon>Pseudomonadota</taxon>
        <taxon>Gammaproteobacteria</taxon>
        <taxon>Lysobacterales</taxon>
        <taxon>Rhodanobacteraceae</taxon>
        <taxon>Dyella</taxon>
    </lineage>
</organism>
<dbReference type="RefSeq" id="WP_204634696.1">
    <property type="nucleotide sequence ID" value="NZ_CP183983.1"/>
</dbReference>
<evidence type="ECO:0000313" key="3">
    <source>
        <dbReference type="EMBL" id="MBM7120227.1"/>
    </source>
</evidence>
<sequence length="250" mass="27400">MASRPPPRFVVRPHDASVGRRRALWLGAAWLVSLVLVGLVVGGITRHTAPAANGERQLKALTRQNDELQQQVTNLQRAGQVTDIATRSLRKTLSEREEEISGLRADLGFYSRLTGGDAQREGLKVQEVRLQPVDNSRAWNLTLSLTQNAKRGDDVTGNATVSVEGLRGEKVVQLEWASLGDSAQHDGMPFRFKYFQQLQGTIVLPADFRPTRLIVKAQPAGDDPVTRTVAWGEALSGHLTPSQGEQDAQP</sequence>
<dbReference type="EMBL" id="JADIKC010000002">
    <property type="protein sequence ID" value="MBM7120227.1"/>
    <property type="molecule type" value="Genomic_DNA"/>
</dbReference>